<name>A0AAD1ZVF6_9LAMI</name>
<dbReference type="EMBL" id="OU503049">
    <property type="protein sequence ID" value="CAI9776495.1"/>
    <property type="molecule type" value="Genomic_DNA"/>
</dbReference>
<evidence type="ECO:0008006" key="3">
    <source>
        <dbReference type="Google" id="ProtNLM"/>
    </source>
</evidence>
<dbReference type="Proteomes" id="UP000834106">
    <property type="component" value="Chromosome 14"/>
</dbReference>
<gene>
    <name evidence="1" type="ORF">FPE_LOCUS23925</name>
</gene>
<dbReference type="AlphaFoldDB" id="A0AAD1ZVF6"/>
<dbReference type="InterPro" id="IPR050592">
    <property type="entry name" value="GDSL_lipolytic_enzyme"/>
</dbReference>
<evidence type="ECO:0000313" key="2">
    <source>
        <dbReference type="Proteomes" id="UP000834106"/>
    </source>
</evidence>
<protein>
    <recommendedName>
        <fullName evidence="3">GDSL esterase/lipase</fullName>
    </recommendedName>
</protein>
<accession>A0AAD1ZVF6</accession>
<dbReference type="Gene3D" id="3.40.50.1110">
    <property type="entry name" value="SGNH hydrolase"/>
    <property type="match status" value="1"/>
</dbReference>
<dbReference type="InterPro" id="IPR036514">
    <property type="entry name" value="SGNH_hydro_sf"/>
</dbReference>
<reference evidence="1" key="1">
    <citation type="submission" date="2023-05" db="EMBL/GenBank/DDBJ databases">
        <authorList>
            <person name="Huff M."/>
        </authorList>
    </citation>
    <scope>NUCLEOTIDE SEQUENCE</scope>
</reference>
<sequence>MLKCSLSVSNFVEVGKGCCGTGLLEVGPLCTPSTPVCENHAQYLFWDSIHPGESTYRCLSQYLAKQLLPKFTLQHPVVTWHRSCRHLIVNLIAIVFQRYVRQAGLDCIVSYSFRENAFVIKFFN</sequence>
<dbReference type="PANTHER" id="PTHR45642:SF30">
    <property type="entry name" value="SGNH HYDROLASE-TYPE ESTERASE DOMAIN-CONTAINING PROTEIN"/>
    <property type="match status" value="1"/>
</dbReference>
<keyword evidence="2" id="KW-1185">Reference proteome</keyword>
<organism evidence="1 2">
    <name type="scientific">Fraxinus pennsylvanica</name>
    <dbReference type="NCBI Taxonomy" id="56036"/>
    <lineage>
        <taxon>Eukaryota</taxon>
        <taxon>Viridiplantae</taxon>
        <taxon>Streptophyta</taxon>
        <taxon>Embryophyta</taxon>
        <taxon>Tracheophyta</taxon>
        <taxon>Spermatophyta</taxon>
        <taxon>Magnoliopsida</taxon>
        <taxon>eudicotyledons</taxon>
        <taxon>Gunneridae</taxon>
        <taxon>Pentapetalae</taxon>
        <taxon>asterids</taxon>
        <taxon>lamiids</taxon>
        <taxon>Lamiales</taxon>
        <taxon>Oleaceae</taxon>
        <taxon>Oleeae</taxon>
        <taxon>Fraxinus</taxon>
    </lineage>
</organism>
<evidence type="ECO:0000313" key="1">
    <source>
        <dbReference type="EMBL" id="CAI9776495.1"/>
    </source>
</evidence>
<dbReference type="PANTHER" id="PTHR45642">
    <property type="entry name" value="GDSL ESTERASE/LIPASE EXL3"/>
    <property type="match status" value="1"/>
</dbReference>
<proteinExistence type="predicted"/>